<dbReference type="AlphaFoldDB" id="A0A0K9XJM9"/>
<evidence type="ECO:0000313" key="7">
    <source>
        <dbReference type="Proteomes" id="UP000037288"/>
    </source>
</evidence>
<evidence type="ECO:0000256" key="2">
    <source>
        <dbReference type="ARBA" id="ARBA00023002"/>
    </source>
</evidence>
<keyword evidence="7" id="KW-1185">Reference proteome</keyword>
<reference evidence="7" key="1">
    <citation type="submission" date="2015-07" db="EMBL/GenBank/DDBJ databases">
        <title>Draft genome sequence of Streptomyces sp. CMAA 1322, a bacterium isolated from Caatinga biome, from dry forest semiarid of Brazil.</title>
        <authorList>
            <person name="Santos S.N."/>
            <person name="Gacesa R."/>
            <person name="Taketani R.G."/>
            <person name="Long P.F."/>
            <person name="Melo I.S."/>
        </authorList>
    </citation>
    <scope>NUCLEOTIDE SEQUENCE [LARGE SCALE GENOMIC DNA]</scope>
    <source>
        <strain evidence="7">CMAA 1322</strain>
    </source>
</reference>
<dbReference type="Gene3D" id="3.40.605.10">
    <property type="entry name" value="Aldehyde Dehydrogenase, Chain A, domain 1"/>
    <property type="match status" value="1"/>
</dbReference>
<dbReference type="GO" id="GO:0016620">
    <property type="term" value="F:oxidoreductase activity, acting on the aldehyde or oxo group of donors, NAD or NADP as acceptor"/>
    <property type="evidence" value="ECO:0007669"/>
    <property type="project" value="InterPro"/>
</dbReference>
<dbReference type="Proteomes" id="UP000037288">
    <property type="component" value="Unassembled WGS sequence"/>
</dbReference>
<sequence length="524" mass="56409">MTMRPLTNTPRPAPPVAATTARLAAHLTSRGEEFTPRAPFTLDVVARLPGATADDVTRAHERARAAQRDWAARDVRDRARVLGRVHDLLLARRREALDLLQWETGKARAHAFEEVADAAGVCRHYARRAAGLLAPRRRPGALPLLTAVRELRHPKGVVAVITPWNYPLSLAVTDVVPALLAGNAVVHKPDTQTACTTLWVRELCAEAGLPRELWQIVVGEPADVGPALLADADHLAFTGSTAAGRILGRMAADRLIGCMLELGGKNPLVVLPDADVERAAAGAVRACFTSAGQLCMSTERILVHASLHDRFLGRFLEHVAALRLSAAFDFGADMGSLTSRRQLDRVAFHIGDALDKGARLLHGGRPRPDVGPLFHEPTVLAEVAPGMAVHREETFGPVVSVRPFRDEEEAVALANDGPYGLNASVWSRSPARAAAFAARLSTGSVNINEGFRTAYVSYAAPMGGRGHSGTGHRHGPEGLLQYTDLQVVAHARADILDPRPGADPERHTERLTTLRRTMTRLGLG</sequence>
<evidence type="ECO:0000259" key="5">
    <source>
        <dbReference type="Pfam" id="PF00171"/>
    </source>
</evidence>
<feature type="domain" description="Aldehyde dehydrogenase" evidence="5">
    <location>
        <begin position="30"/>
        <end position="488"/>
    </location>
</feature>
<evidence type="ECO:0000313" key="6">
    <source>
        <dbReference type="EMBL" id="KNB53271.1"/>
    </source>
</evidence>
<evidence type="ECO:0000256" key="1">
    <source>
        <dbReference type="ARBA" id="ARBA00009986"/>
    </source>
</evidence>
<dbReference type="PATRIC" id="fig|1678637.3.peg.1506"/>
<comment type="similarity">
    <text evidence="1 4">Belongs to the aldehyde dehydrogenase family.</text>
</comment>
<keyword evidence="2 4" id="KW-0560">Oxidoreductase</keyword>
<evidence type="ECO:0000256" key="3">
    <source>
        <dbReference type="PROSITE-ProRule" id="PRU10007"/>
    </source>
</evidence>
<accession>A0A0K9XJM9</accession>
<dbReference type="NCBIfam" id="NF006916">
    <property type="entry name" value="PRK09407.1"/>
    <property type="match status" value="1"/>
</dbReference>
<evidence type="ECO:0000256" key="4">
    <source>
        <dbReference type="RuleBase" id="RU003345"/>
    </source>
</evidence>
<dbReference type="FunFam" id="3.40.309.10:FF:000009">
    <property type="entry name" value="Aldehyde dehydrogenase A"/>
    <property type="match status" value="1"/>
</dbReference>
<dbReference type="InterPro" id="IPR016161">
    <property type="entry name" value="Ald_DH/histidinol_DH"/>
</dbReference>
<comment type="caution">
    <text evidence="6">The sequence shown here is derived from an EMBL/GenBank/DDBJ whole genome shotgun (WGS) entry which is preliminary data.</text>
</comment>
<dbReference type="Gene3D" id="3.40.309.10">
    <property type="entry name" value="Aldehyde Dehydrogenase, Chain A, domain 2"/>
    <property type="match status" value="1"/>
</dbReference>
<feature type="active site" evidence="3">
    <location>
        <position position="261"/>
    </location>
</feature>
<dbReference type="InterPro" id="IPR029510">
    <property type="entry name" value="Ald_DH_CS_GLU"/>
</dbReference>
<dbReference type="PROSITE" id="PS00687">
    <property type="entry name" value="ALDEHYDE_DEHYDR_GLU"/>
    <property type="match status" value="1"/>
</dbReference>
<protein>
    <submittedName>
        <fullName evidence="6">Succinate-semialdehyde dehydrogenase</fullName>
    </submittedName>
</protein>
<dbReference type="EMBL" id="LFXA01000003">
    <property type="protein sequence ID" value="KNB53271.1"/>
    <property type="molecule type" value="Genomic_DNA"/>
</dbReference>
<gene>
    <name evidence="6" type="primary">gabD2</name>
    <name evidence="6" type="ORF">AC230_06925</name>
</gene>
<dbReference type="InterPro" id="IPR016163">
    <property type="entry name" value="Ald_DH_C"/>
</dbReference>
<dbReference type="STRING" id="1678637.AC230_06925"/>
<dbReference type="SUPFAM" id="SSF53720">
    <property type="entry name" value="ALDH-like"/>
    <property type="match status" value="1"/>
</dbReference>
<organism evidence="6 7">
    <name type="scientific">Streptomyces caatingaensis</name>
    <dbReference type="NCBI Taxonomy" id="1678637"/>
    <lineage>
        <taxon>Bacteria</taxon>
        <taxon>Bacillati</taxon>
        <taxon>Actinomycetota</taxon>
        <taxon>Actinomycetes</taxon>
        <taxon>Kitasatosporales</taxon>
        <taxon>Streptomycetaceae</taxon>
        <taxon>Streptomyces</taxon>
    </lineage>
</organism>
<dbReference type="InterPro" id="IPR016162">
    <property type="entry name" value="Ald_DH_N"/>
</dbReference>
<dbReference type="Pfam" id="PF00171">
    <property type="entry name" value="Aldedh"/>
    <property type="match status" value="1"/>
</dbReference>
<dbReference type="PANTHER" id="PTHR11699">
    <property type="entry name" value="ALDEHYDE DEHYDROGENASE-RELATED"/>
    <property type="match status" value="1"/>
</dbReference>
<proteinExistence type="inferred from homology"/>
<name>A0A0K9XJM9_9ACTN</name>
<dbReference type="InterPro" id="IPR015590">
    <property type="entry name" value="Aldehyde_DH_dom"/>
</dbReference>